<keyword evidence="1" id="KW-0472">Membrane</keyword>
<evidence type="ECO:0000313" key="3">
    <source>
        <dbReference type="EMBL" id="TXK01226.1"/>
    </source>
</evidence>
<evidence type="ECO:0000313" key="4">
    <source>
        <dbReference type="Proteomes" id="UP000266691"/>
    </source>
</evidence>
<comment type="caution">
    <text evidence="2">The sequence shown here is derived from an EMBL/GenBank/DDBJ whole genome shotgun (WGS) entry which is preliminary data.</text>
</comment>
<dbReference type="EMBL" id="QXFI01000006">
    <property type="protein sequence ID" value="RIV47393.1"/>
    <property type="molecule type" value="Genomic_DNA"/>
</dbReference>
<evidence type="ECO:0000313" key="5">
    <source>
        <dbReference type="Proteomes" id="UP000321621"/>
    </source>
</evidence>
<feature type="transmembrane region" description="Helical" evidence="1">
    <location>
        <begin position="56"/>
        <end position="77"/>
    </location>
</feature>
<reference evidence="2 4" key="1">
    <citation type="submission" date="2018-08" db="EMBL/GenBank/DDBJ databases">
        <title>Proposal of Muricauda 72 sp.nov. and Muricauda NH166 sp.nov., isolated from seawater.</title>
        <authorList>
            <person name="Cheng H."/>
            <person name="Wu Y.-H."/>
            <person name="Guo L.-L."/>
            <person name="Xu X.-W."/>
        </authorList>
    </citation>
    <scope>NUCLEOTIDE SEQUENCE [LARGE SCALE GENOMIC DNA]</scope>
    <source>
        <strain evidence="2 4">72</strain>
    </source>
</reference>
<dbReference type="EMBL" id="VNWK01000006">
    <property type="protein sequence ID" value="TXK01226.1"/>
    <property type="molecule type" value="Genomic_DNA"/>
</dbReference>
<name>A0A3A1NLR1_9FLAO</name>
<organism evidence="2 4">
    <name type="scientific">Flagellimonas pelagia</name>
    <dbReference type="NCBI Taxonomy" id="2306998"/>
    <lineage>
        <taxon>Bacteria</taxon>
        <taxon>Pseudomonadati</taxon>
        <taxon>Bacteroidota</taxon>
        <taxon>Flavobacteriia</taxon>
        <taxon>Flavobacteriales</taxon>
        <taxon>Flavobacteriaceae</taxon>
        <taxon>Flagellimonas</taxon>
    </lineage>
</organism>
<proteinExistence type="predicted"/>
<dbReference type="AlphaFoldDB" id="A0A3A1NLR1"/>
<accession>A0A3A1NLR1</accession>
<dbReference type="RefSeq" id="WP_119645616.1">
    <property type="nucleotide sequence ID" value="NZ_QXFI01000006.1"/>
</dbReference>
<keyword evidence="5" id="KW-1185">Reference proteome</keyword>
<keyword evidence="1" id="KW-0812">Transmembrane</keyword>
<evidence type="ECO:0000313" key="2">
    <source>
        <dbReference type="EMBL" id="RIV47393.1"/>
    </source>
</evidence>
<feature type="transmembrane region" description="Helical" evidence="1">
    <location>
        <begin position="108"/>
        <end position="127"/>
    </location>
</feature>
<dbReference type="Proteomes" id="UP000321621">
    <property type="component" value="Unassembled WGS sequence"/>
</dbReference>
<evidence type="ECO:0000256" key="1">
    <source>
        <dbReference type="SAM" id="Phobius"/>
    </source>
</evidence>
<reference evidence="3 5" key="2">
    <citation type="submission" date="2019-07" db="EMBL/GenBank/DDBJ databases">
        <title>Draft genome of two Muricauda strains isolated from deep sea.</title>
        <authorList>
            <person name="Sun C."/>
        </authorList>
    </citation>
    <scope>NUCLEOTIDE SEQUENCE [LARGE SCALE GENOMIC DNA]</scope>
    <source>
        <strain evidence="3 5">72</strain>
    </source>
</reference>
<dbReference type="OrthoDB" id="1442507at2"/>
<sequence>MDKHEEKKLEEFVDRIMADAPLESPSVDFTKNLMQKIEVQSHQEAFQYKPIMSRSVLVGLFVAFSVLMGYVISQYGLGDGTGWFDKITWEPNFKPLWGWLENYTSSKVWVYAVLLFGFLFFVQVPWLKKHMDRTALLK</sequence>
<protein>
    <submittedName>
        <fullName evidence="2">Uncharacterized protein</fullName>
    </submittedName>
</protein>
<keyword evidence="1" id="KW-1133">Transmembrane helix</keyword>
<dbReference type="Proteomes" id="UP000266691">
    <property type="component" value="Unassembled WGS sequence"/>
</dbReference>
<gene>
    <name evidence="2" type="ORF">D2V05_00410</name>
    <name evidence="3" type="ORF">FQ017_00400</name>
</gene>